<evidence type="ECO:0000256" key="1">
    <source>
        <dbReference type="ARBA" id="ARBA00004123"/>
    </source>
</evidence>
<sequence>MDGLQPHPNPIALPERLPLALPTQPIPSPSFCLPHTLQFLHHHKIHPLSPLSSSLTSSVQHTNVSHHSHQQAAICPSIPTSHSFILPSIPSIQKQNAPFFQFISMRINVPCCQGQGVLTPHMVQMQQRLMGNRPQRTGSAFFGSGEVEMTNSAMDLNDQYQMGMSQRNFGTFGQQNHMMTGFSNRPTAADMGNFPVMMGQNCSVGQVGIGAGGSATANGGFIGSLGTRMSIFKCPECGIVKNSNEELEIHIKTEHLGWLPFQCPICTALRASDLQMREHIHSHHKKNENKYIYVDNPHAKGLLQEMIDRALFGASQYVQQMARRGGGALGGQFGSAQHQAKRPRMDTQNTGSDRRINSAVKRVVDEVTLSRNQAQKRKTAEGVGVRGVPLSSRNRAKVKSEFDMAAGCSPDTLVVPDEDEDNLPDDNSHQMNALQNVSAMFSASGGSNSHAMGSGGVHNLRNSAIGGQQQLVQNASFYRRVVRNRPGPMTSKKRVLGLCRDCEKPITAGARQMHMFYHLGKDANTYRFRCKHTGCKVQHYRKDQMENHQSKAHGKVDTEMMEDRSMELYNLVQQMSQKLLGTTGNTPGPSAPEAQLIYEQQMREMEANLGVRKRRRPEYFGNNLPSNNTVSRSSGLPIYDSANRRVEDLECRLCNKFILNRIKGFHILWHLNTDLGIVRYGCKYCNFKHDRPQSVAAHGIREHSDEAACEDLLYNFEDELKSMSKACFGVERLFEKEIRRRNRLERFARCSTANSPGGRVEDDDNSQHGSNDTKQSQQLTRRRSQQHIMNLKVPLKSESAADRDWTPKEPVRKRRSGARRFFGSRGRKPMSRKARDVMVKLREVSMRLGGAQYFKKRSNEAIPCEKCGKLVINRLSDHAYSHMEHCDLFRCQQCELGHYSRETIVRHLKDFHNSHEAPMDNRLRFAQEIKDSIRECYPRLFIDAPIPTKEDIEKLRESLNLSDQVLVCEKDEDEEGEHVEDEDGELFKDQTNEDGEGNEEKELEDDAEQQSAVNDEEEGEVICEEEEDEDGQLADEDEEEEVVAERGKKEEESGKYEEEEYYEEEDDDEEEEEEEEGEDDVGDDDYEEEYIPPEEQRARSSAKQQRKNDDGNDGEHQRLKRGRGAGTE</sequence>
<protein>
    <submittedName>
        <fullName evidence="11">C2H2-type domain-containing protein</fullName>
    </submittedName>
</protein>
<evidence type="ECO:0000256" key="6">
    <source>
        <dbReference type="ARBA" id="ARBA00023242"/>
    </source>
</evidence>
<feature type="compositionally biased region" description="Acidic residues" evidence="8">
    <location>
        <begin position="971"/>
        <end position="984"/>
    </location>
</feature>
<evidence type="ECO:0000256" key="2">
    <source>
        <dbReference type="ARBA" id="ARBA00022723"/>
    </source>
</evidence>
<keyword evidence="2" id="KW-0479">Metal-binding</keyword>
<feature type="region of interest" description="Disordered" evidence="8">
    <location>
        <begin position="331"/>
        <end position="353"/>
    </location>
</feature>
<evidence type="ECO:0000313" key="10">
    <source>
        <dbReference type="Proteomes" id="UP000887572"/>
    </source>
</evidence>
<dbReference type="InterPro" id="IPR050888">
    <property type="entry name" value="ZnF_C2H2-type_TF"/>
</dbReference>
<feature type="region of interest" description="Disordered" evidence="8">
    <location>
        <begin position="971"/>
        <end position="1128"/>
    </location>
</feature>
<accession>A0A914H2U2</accession>
<evidence type="ECO:0000256" key="3">
    <source>
        <dbReference type="ARBA" id="ARBA00022737"/>
    </source>
</evidence>
<keyword evidence="10" id="KW-1185">Reference proteome</keyword>
<keyword evidence="6" id="KW-0539">Nucleus</keyword>
<feature type="compositionally biased region" description="Acidic residues" evidence="8">
    <location>
        <begin position="992"/>
        <end position="1042"/>
    </location>
</feature>
<reference evidence="11" key="1">
    <citation type="submission" date="2022-11" db="UniProtKB">
        <authorList>
            <consortium name="WormBaseParasite"/>
        </authorList>
    </citation>
    <scope>IDENTIFICATION</scope>
</reference>
<dbReference type="SUPFAM" id="SSF57667">
    <property type="entry name" value="beta-beta-alpha zinc fingers"/>
    <property type="match status" value="1"/>
</dbReference>
<feature type="compositionally biased region" description="Basic and acidic residues" evidence="8">
    <location>
        <begin position="1043"/>
        <end position="1056"/>
    </location>
</feature>
<keyword evidence="3" id="KW-0677">Repeat</keyword>
<evidence type="ECO:0000256" key="8">
    <source>
        <dbReference type="SAM" id="MobiDB-lite"/>
    </source>
</evidence>
<dbReference type="GO" id="GO:0008270">
    <property type="term" value="F:zinc ion binding"/>
    <property type="evidence" value="ECO:0007669"/>
    <property type="project" value="UniProtKB-KW"/>
</dbReference>
<feature type="region of interest" description="Disordered" evidence="8">
    <location>
        <begin position="752"/>
        <end position="834"/>
    </location>
</feature>
<dbReference type="GO" id="GO:0005634">
    <property type="term" value="C:nucleus"/>
    <property type="evidence" value="ECO:0007669"/>
    <property type="project" value="UniProtKB-SubCell"/>
</dbReference>
<dbReference type="SMART" id="SM00355">
    <property type="entry name" value="ZnF_C2H2"/>
    <property type="match status" value="7"/>
</dbReference>
<feature type="compositionally biased region" description="Basic residues" evidence="8">
    <location>
        <begin position="1118"/>
        <end position="1128"/>
    </location>
</feature>
<name>A0A914H2U2_GLORO</name>
<comment type="subcellular location">
    <subcellularLocation>
        <location evidence="1">Nucleus</location>
    </subcellularLocation>
</comment>
<dbReference type="Proteomes" id="UP000887572">
    <property type="component" value="Unplaced"/>
</dbReference>
<dbReference type="PANTHER" id="PTHR24406">
    <property type="entry name" value="TRANSCRIPTIONAL REPRESSOR CTCFL-RELATED"/>
    <property type="match status" value="1"/>
</dbReference>
<organism evidence="10 11">
    <name type="scientific">Globodera rostochiensis</name>
    <name type="common">Golden nematode worm</name>
    <name type="synonym">Heterodera rostochiensis</name>
    <dbReference type="NCBI Taxonomy" id="31243"/>
    <lineage>
        <taxon>Eukaryota</taxon>
        <taxon>Metazoa</taxon>
        <taxon>Ecdysozoa</taxon>
        <taxon>Nematoda</taxon>
        <taxon>Chromadorea</taxon>
        <taxon>Rhabditida</taxon>
        <taxon>Tylenchina</taxon>
        <taxon>Tylenchomorpha</taxon>
        <taxon>Tylenchoidea</taxon>
        <taxon>Heteroderidae</taxon>
        <taxon>Heteroderinae</taxon>
        <taxon>Globodera</taxon>
    </lineage>
</organism>
<dbReference type="PROSITE" id="PS50157">
    <property type="entry name" value="ZINC_FINGER_C2H2_2"/>
    <property type="match status" value="1"/>
</dbReference>
<evidence type="ECO:0000256" key="7">
    <source>
        <dbReference type="PROSITE-ProRule" id="PRU00042"/>
    </source>
</evidence>
<feature type="compositionally biased region" description="Basic and acidic residues" evidence="8">
    <location>
        <begin position="799"/>
        <end position="810"/>
    </location>
</feature>
<dbReference type="AlphaFoldDB" id="A0A914H2U2"/>
<evidence type="ECO:0000256" key="5">
    <source>
        <dbReference type="ARBA" id="ARBA00022833"/>
    </source>
</evidence>
<feature type="compositionally biased region" description="Acidic residues" evidence="8">
    <location>
        <begin position="1057"/>
        <end position="1092"/>
    </location>
</feature>
<dbReference type="InterPro" id="IPR013087">
    <property type="entry name" value="Znf_C2H2_type"/>
</dbReference>
<dbReference type="WBParaSite" id="Gr19_v10_g13472.t1">
    <property type="protein sequence ID" value="Gr19_v10_g13472.t1"/>
    <property type="gene ID" value="Gr19_v10_g13472"/>
</dbReference>
<evidence type="ECO:0000256" key="4">
    <source>
        <dbReference type="ARBA" id="ARBA00022771"/>
    </source>
</evidence>
<keyword evidence="4 7" id="KW-0863">Zinc-finger</keyword>
<dbReference type="InterPro" id="IPR036236">
    <property type="entry name" value="Znf_C2H2_sf"/>
</dbReference>
<keyword evidence="5" id="KW-0862">Zinc</keyword>
<dbReference type="Gene3D" id="3.30.160.60">
    <property type="entry name" value="Classic Zinc Finger"/>
    <property type="match status" value="1"/>
</dbReference>
<feature type="domain" description="C2H2-type" evidence="9">
    <location>
        <begin position="232"/>
        <end position="260"/>
    </location>
</feature>
<feature type="compositionally biased region" description="Basic and acidic residues" evidence="8">
    <location>
        <begin position="1106"/>
        <end position="1117"/>
    </location>
</feature>
<proteinExistence type="predicted"/>
<evidence type="ECO:0000313" key="11">
    <source>
        <dbReference type="WBParaSite" id="Gr19_v10_g13472.t1"/>
    </source>
</evidence>
<evidence type="ECO:0000259" key="9">
    <source>
        <dbReference type="PROSITE" id="PS50157"/>
    </source>
</evidence>